<gene>
    <name evidence="4" type="ORF">JT31_02430</name>
</gene>
<dbReference type="RefSeq" id="WP_038472929.1">
    <property type="nucleotide sequence ID" value="NZ_CP009451.1"/>
</dbReference>
<dbReference type="AlphaFoldDB" id="A0A089PX48"/>
<feature type="domain" description="Phospholipase/carboxylesterase/thioesterase" evidence="3">
    <location>
        <begin position="2"/>
        <end position="195"/>
    </location>
</feature>
<organism evidence="4 5">
    <name type="scientific">Cedecea neteri</name>
    <dbReference type="NCBI Taxonomy" id="158822"/>
    <lineage>
        <taxon>Bacteria</taxon>
        <taxon>Pseudomonadati</taxon>
        <taxon>Pseudomonadota</taxon>
        <taxon>Gammaproteobacteria</taxon>
        <taxon>Enterobacterales</taxon>
        <taxon>Enterobacteriaceae</taxon>
        <taxon>Cedecea</taxon>
    </lineage>
</organism>
<dbReference type="Pfam" id="PF02230">
    <property type="entry name" value="Abhydrolase_2"/>
    <property type="match status" value="1"/>
</dbReference>
<proteinExistence type="inferred from homology"/>
<dbReference type="EMBL" id="CP009451">
    <property type="protein sequence ID" value="AIR03511.1"/>
    <property type="molecule type" value="Genomic_DNA"/>
</dbReference>
<dbReference type="PANTHER" id="PTHR10655:SF17">
    <property type="entry name" value="LYSOPHOSPHOLIPASE-LIKE PROTEIN 1"/>
    <property type="match status" value="1"/>
</dbReference>
<name>A0A089PX48_9ENTR</name>
<evidence type="ECO:0000256" key="1">
    <source>
        <dbReference type="ARBA" id="ARBA00006499"/>
    </source>
</evidence>
<dbReference type="InterPro" id="IPR003140">
    <property type="entry name" value="PLipase/COase/thioEstase"/>
</dbReference>
<evidence type="ECO:0000259" key="3">
    <source>
        <dbReference type="Pfam" id="PF02230"/>
    </source>
</evidence>
<dbReference type="KEGG" id="cnt:JT31_02430"/>
<dbReference type="InterPro" id="IPR029058">
    <property type="entry name" value="AB_hydrolase_fold"/>
</dbReference>
<evidence type="ECO:0000313" key="4">
    <source>
        <dbReference type="EMBL" id="AIR03511.1"/>
    </source>
</evidence>
<sequence>MKKLIVMLHGVGSSGADLEGLGLFVQQVMPEVLFASPNGSEPFDGGGDAWQWFSLADVTEQNRPQRVVDARAAFDAKLQAIFEQHDVTPGKDQVILLGFSQGSIMALDVLATSRFPLAGVVAFSGRLASPKPYQVAADASALLIHGMADQVIPWSESEAAAAALTEAGAEVETLFEPGVVHTISADGVSQALGYIAERFELDPE</sequence>
<keyword evidence="2" id="KW-0378">Hydrolase</keyword>
<evidence type="ECO:0000256" key="2">
    <source>
        <dbReference type="ARBA" id="ARBA00022801"/>
    </source>
</evidence>
<dbReference type="SUPFAM" id="SSF53474">
    <property type="entry name" value="alpha/beta-Hydrolases"/>
    <property type="match status" value="1"/>
</dbReference>
<dbReference type="OrthoDB" id="9801763at2"/>
<evidence type="ECO:0000313" key="5">
    <source>
        <dbReference type="Proteomes" id="UP000029481"/>
    </source>
</evidence>
<accession>A0A089PX48</accession>
<dbReference type="Proteomes" id="UP000029481">
    <property type="component" value="Chromosome"/>
</dbReference>
<dbReference type="InterPro" id="IPR050565">
    <property type="entry name" value="LYPA1-2/EST-like"/>
</dbReference>
<keyword evidence="5" id="KW-1185">Reference proteome</keyword>
<reference evidence="4 5" key="1">
    <citation type="submission" date="2014-09" db="EMBL/GenBank/DDBJ databases">
        <title>Cedecea neteri SSMD04 Genome Sequencing.</title>
        <authorList>
            <person name="Tan J.-Y."/>
        </authorList>
    </citation>
    <scope>NUCLEOTIDE SEQUENCE [LARGE SCALE GENOMIC DNA]</scope>
    <source>
        <strain evidence="4 5">SSMD04</strain>
    </source>
</reference>
<comment type="similarity">
    <text evidence="1">Belongs to the AB hydrolase superfamily. AB hydrolase 2 family.</text>
</comment>
<dbReference type="GO" id="GO:0016787">
    <property type="term" value="F:hydrolase activity"/>
    <property type="evidence" value="ECO:0007669"/>
    <property type="project" value="UniProtKB-KW"/>
</dbReference>
<dbReference type="Gene3D" id="3.40.50.1820">
    <property type="entry name" value="alpha/beta hydrolase"/>
    <property type="match status" value="1"/>
</dbReference>
<protein>
    <submittedName>
        <fullName evidence="4">Phospholipase</fullName>
    </submittedName>
</protein>
<dbReference type="PANTHER" id="PTHR10655">
    <property type="entry name" value="LYSOPHOSPHOLIPASE-RELATED"/>
    <property type="match status" value="1"/>
</dbReference>